<accession>A0AAV7MKH7</accession>
<comment type="caution">
    <text evidence="2">The sequence shown here is derived from an EMBL/GenBank/DDBJ whole genome shotgun (WGS) entry which is preliminary data.</text>
</comment>
<organism evidence="2 3">
    <name type="scientific">Pleurodeles waltl</name>
    <name type="common">Iberian ribbed newt</name>
    <dbReference type="NCBI Taxonomy" id="8319"/>
    <lineage>
        <taxon>Eukaryota</taxon>
        <taxon>Metazoa</taxon>
        <taxon>Chordata</taxon>
        <taxon>Craniata</taxon>
        <taxon>Vertebrata</taxon>
        <taxon>Euteleostomi</taxon>
        <taxon>Amphibia</taxon>
        <taxon>Batrachia</taxon>
        <taxon>Caudata</taxon>
        <taxon>Salamandroidea</taxon>
        <taxon>Salamandridae</taxon>
        <taxon>Pleurodelinae</taxon>
        <taxon>Pleurodeles</taxon>
    </lineage>
</organism>
<evidence type="ECO:0000313" key="2">
    <source>
        <dbReference type="EMBL" id="KAJ1104033.1"/>
    </source>
</evidence>
<keyword evidence="3" id="KW-1185">Reference proteome</keyword>
<feature type="region of interest" description="Disordered" evidence="1">
    <location>
        <begin position="88"/>
        <end position="137"/>
    </location>
</feature>
<name>A0AAV7MKH7_PLEWA</name>
<reference evidence="2" key="1">
    <citation type="journal article" date="2022" name="bioRxiv">
        <title>Sequencing and chromosome-scale assembly of the giantPleurodeles waltlgenome.</title>
        <authorList>
            <person name="Brown T."/>
            <person name="Elewa A."/>
            <person name="Iarovenko S."/>
            <person name="Subramanian E."/>
            <person name="Araus A.J."/>
            <person name="Petzold A."/>
            <person name="Susuki M."/>
            <person name="Suzuki K.-i.T."/>
            <person name="Hayashi T."/>
            <person name="Toyoda A."/>
            <person name="Oliveira C."/>
            <person name="Osipova E."/>
            <person name="Leigh N.D."/>
            <person name="Simon A."/>
            <person name="Yun M.H."/>
        </authorList>
    </citation>
    <scope>NUCLEOTIDE SEQUENCE</scope>
    <source>
        <strain evidence="2">20211129_DDA</strain>
        <tissue evidence="2">Liver</tissue>
    </source>
</reference>
<evidence type="ECO:0000313" key="3">
    <source>
        <dbReference type="Proteomes" id="UP001066276"/>
    </source>
</evidence>
<dbReference type="AlphaFoldDB" id="A0AAV7MKH7"/>
<dbReference type="Proteomes" id="UP001066276">
    <property type="component" value="Chromosome 9"/>
</dbReference>
<dbReference type="EMBL" id="JANPWB010000013">
    <property type="protein sequence ID" value="KAJ1104033.1"/>
    <property type="molecule type" value="Genomic_DNA"/>
</dbReference>
<sequence length="281" mass="29705">MPAYGPAIWPRGAIGMETRGPSGDPRCPMAEASTPWAAVNLSLHLTASAGLCGPASLRLQKGHPGVQTHGPRTWGGRQKTGPHLTLGWILEPPPMPPYAHHRPPSTSPPSTPSARPGRPTAEGLSSRGPGRFPLMRSCTALGEGLPQSTRLSSPSSLPPLQSRGCPLLSFSISRPHLTSRSPPLLQPSPALFFSRAAPRASRARCLLGPNTDQAAPAITRPGWLRTPFPAYVLRQPGPDSAAGSLLLRLGAWEGDSDAPASHRNLVRATKALPPPKRCLLF</sequence>
<protein>
    <submittedName>
        <fullName evidence="2">Uncharacterized protein</fullName>
    </submittedName>
</protein>
<evidence type="ECO:0000256" key="1">
    <source>
        <dbReference type="SAM" id="MobiDB-lite"/>
    </source>
</evidence>
<proteinExistence type="predicted"/>
<gene>
    <name evidence="2" type="ORF">NDU88_001448</name>
</gene>
<feature type="region of interest" description="Disordered" evidence="1">
    <location>
        <begin position="61"/>
        <end position="80"/>
    </location>
</feature>